<feature type="compositionally biased region" description="Acidic residues" evidence="1">
    <location>
        <begin position="348"/>
        <end position="358"/>
    </location>
</feature>
<evidence type="ECO:0000313" key="4">
    <source>
        <dbReference type="Proteomes" id="UP000308133"/>
    </source>
</evidence>
<accession>A0A4U7AYJ1</accession>
<comment type="caution">
    <text evidence="3">The sequence shown here is derived from an EMBL/GenBank/DDBJ whole genome shotgun (WGS) entry which is preliminary data.</text>
</comment>
<gene>
    <name evidence="3" type="ORF">C1H76_3967</name>
</gene>
<protein>
    <submittedName>
        <fullName evidence="3">Uncharacterized protein</fullName>
    </submittedName>
</protein>
<name>A0A4U7AYJ1_9PEZI</name>
<feature type="region of interest" description="Disordered" evidence="1">
    <location>
        <begin position="339"/>
        <end position="379"/>
    </location>
</feature>
<reference evidence="3 4" key="1">
    <citation type="submission" date="2018-02" db="EMBL/GenBank/DDBJ databases">
        <title>Draft genome sequences of Elsinoe sp., causing black scab on jojoba.</title>
        <authorList>
            <person name="Stodart B."/>
            <person name="Jeffress S."/>
            <person name="Ash G."/>
            <person name="Arun Chinnappa K."/>
        </authorList>
    </citation>
    <scope>NUCLEOTIDE SEQUENCE [LARGE SCALE GENOMIC DNA]</scope>
    <source>
        <strain evidence="3 4">Hillstone_2</strain>
    </source>
</reference>
<dbReference type="Proteomes" id="UP000308133">
    <property type="component" value="Unassembled WGS sequence"/>
</dbReference>
<feature type="signal peptide" evidence="2">
    <location>
        <begin position="1"/>
        <end position="18"/>
    </location>
</feature>
<dbReference type="EMBL" id="PTQR01000051">
    <property type="protein sequence ID" value="TKX23768.1"/>
    <property type="molecule type" value="Genomic_DNA"/>
</dbReference>
<dbReference type="AlphaFoldDB" id="A0A4U7AYJ1"/>
<keyword evidence="2" id="KW-0732">Signal</keyword>
<proteinExistence type="predicted"/>
<evidence type="ECO:0000256" key="2">
    <source>
        <dbReference type="SAM" id="SignalP"/>
    </source>
</evidence>
<evidence type="ECO:0000313" key="3">
    <source>
        <dbReference type="EMBL" id="TKX23768.1"/>
    </source>
</evidence>
<feature type="chain" id="PRO_5020513109" evidence="2">
    <location>
        <begin position="19"/>
        <end position="391"/>
    </location>
</feature>
<sequence length="391" mass="41795">MVARGASLLLAVAQAVAAGPAFQHNALDLAKRQEPSPALPVMAAAVTTPPAPLVYTYITPSPGATPVPVTSLGQSVTSYVPQYTLCALPPIAQIPQPTPTPWPSTRPYNNYTASYDSGPGRCSTIYSETVTEVCATTLTGLVDRYTITSCAQNVTFSTQYGYLLITATPTTPAPATITPFPTVTVRTLTTYFIASWQALTTAGPPTDVDLRICSLQSNGTNLCVLEYQIWRPTTVTYVETSTTSINLTTTMAGPSQLIFETITANVSARLTTVRLVETAELAYSIERESTEVLTRRGTVTEPTSYVTYTVVPATEGGLPTRTTTVARTSTVFGGTTIVRAPVETGPPGEEEAESEGVAEGERDYRPNPEVVNPRPTRTWDLTSILGQERRA</sequence>
<evidence type="ECO:0000256" key="1">
    <source>
        <dbReference type="SAM" id="MobiDB-lite"/>
    </source>
</evidence>
<organism evidence="3 4">
    <name type="scientific">Elsinoe australis</name>
    <dbReference type="NCBI Taxonomy" id="40998"/>
    <lineage>
        <taxon>Eukaryota</taxon>
        <taxon>Fungi</taxon>
        <taxon>Dikarya</taxon>
        <taxon>Ascomycota</taxon>
        <taxon>Pezizomycotina</taxon>
        <taxon>Dothideomycetes</taxon>
        <taxon>Dothideomycetidae</taxon>
        <taxon>Myriangiales</taxon>
        <taxon>Elsinoaceae</taxon>
        <taxon>Elsinoe</taxon>
    </lineage>
</organism>